<dbReference type="AlphaFoldDB" id="A0A934JST4"/>
<gene>
    <name evidence="3" type="ORF">JF886_05815</name>
</gene>
<keyword evidence="2" id="KW-1133">Transmembrane helix</keyword>
<protein>
    <submittedName>
        <fullName evidence="3">Uncharacterized protein</fullName>
    </submittedName>
</protein>
<sequence length="282" mass="29422">MTDLVDVLRTVVRHPMVALLMFLNIMVITAAYLALQTPVYQSTDTLQLSATAADSNFLTQINSLTPLYSALLSSPQTLAVAQTNIGQTQLAQITVVTFPDSPVIKVNATSGSGPAAELSASEVVLGLNQRLTGSQLGAPGITIGIIDGPSSAVITWPRPALTFGAAAFLGILLSTLAAWITERVQRRRRARKAAATAATAARAATPTAERVGRLHHVPGRLDYPRVTKAVGGRDANKGRRDGGPATFSIEGIDDKDGDAQRGAAPRPNLVPPSGETGDVTIG</sequence>
<evidence type="ECO:0000313" key="3">
    <source>
        <dbReference type="EMBL" id="MBJ7594372.1"/>
    </source>
</evidence>
<comment type="caution">
    <text evidence="3">The sequence shown here is derived from an EMBL/GenBank/DDBJ whole genome shotgun (WGS) entry which is preliminary data.</text>
</comment>
<dbReference type="EMBL" id="JAEKNS010000065">
    <property type="protein sequence ID" value="MBJ7594372.1"/>
    <property type="molecule type" value="Genomic_DNA"/>
</dbReference>
<reference evidence="3 4" key="1">
    <citation type="submission" date="2020-10" db="EMBL/GenBank/DDBJ databases">
        <title>Ca. Dormibacterota MAGs.</title>
        <authorList>
            <person name="Montgomery K."/>
        </authorList>
    </citation>
    <scope>NUCLEOTIDE SEQUENCE [LARGE SCALE GENOMIC DNA]</scope>
    <source>
        <strain evidence="3">SC8812_S17_18</strain>
    </source>
</reference>
<feature type="transmembrane region" description="Helical" evidence="2">
    <location>
        <begin position="160"/>
        <end position="181"/>
    </location>
</feature>
<dbReference type="Proteomes" id="UP000606991">
    <property type="component" value="Unassembled WGS sequence"/>
</dbReference>
<evidence type="ECO:0000256" key="1">
    <source>
        <dbReference type="SAM" id="MobiDB-lite"/>
    </source>
</evidence>
<organism evidence="3 4">
    <name type="scientific">Candidatus Aeolococcus gillhamiae</name>
    <dbReference type="NCBI Taxonomy" id="3127015"/>
    <lineage>
        <taxon>Bacteria</taxon>
        <taxon>Bacillati</taxon>
        <taxon>Candidatus Dormiibacterota</taxon>
        <taxon>Candidatus Dormibacteria</taxon>
        <taxon>Candidatus Aeolococcales</taxon>
        <taxon>Candidatus Aeolococcaceae</taxon>
        <taxon>Candidatus Aeolococcus</taxon>
    </lineage>
</organism>
<accession>A0A934JST4</accession>
<evidence type="ECO:0000256" key="2">
    <source>
        <dbReference type="SAM" id="Phobius"/>
    </source>
</evidence>
<proteinExistence type="predicted"/>
<feature type="transmembrane region" description="Helical" evidence="2">
    <location>
        <begin position="16"/>
        <end position="35"/>
    </location>
</feature>
<dbReference type="RefSeq" id="WP_337310511.1">
    <property type="nucleotide sequence ID" value="NZ_JAEKNS010000065.1"/>
</dbReference>
<evidence type="ECO:0000313" key="4">
    <source>
        <dbReference type="Proteomes" id="UP000606991"/>
    </source>
</evidence>
<keyword evidence="2" id="KW-0812">Transmembrane</keyword>
<name>A0A934JST4_9BACT</name>
<keyword evidence="2" id="KW-0472">Membrane</keyword>
<feature type="region of interest" description="Disordered" evidence="1">
    <location>
        <begin position="226"/>
        <end position="282"/>
    </location>
</feature>